<keyword evidence="8" id="KW-1185">Reference proteome</keyword>
<dbReference type="RefSeq" id="WP_036872563.1">
    <property type="nucleotide sequence ID" value="NZ_JBGYTE010000011.1"/>
</dbReference>
<keyword evidence="5 6" id="KW-0472">Membrane</keyword>
<comment type="caution">
    <text evidence="7">The sequence shown here is derived from an EMBL/GenBank/DDBJ whole genome shotgun (WGS) entry which is preliminary data.</text>
</comment>
<dbReference type="EMBL" id="JRFA01000002">
    <property type="protein sequence ID" value="KGN76325.1"/>
    <property type="molecule type" value="Genomic_DNA"/>
</dbReference>
<evidence type="ECO:0000256" key="2">
    <source>
        <dbReference type="ARBA" id="ARBA00022475"/>
    </source>
</evidence>
<sequence>MGQVVVQSVKGTIISYSGAFIGFLTTFFILTAFLSPEEIGLTRVLLEAANLLSALAMLGMTSSIYRFFPYFKEEQTHSREKPPKHHGFFYYIMKVALCGGLLITLIYILLSHPIGLFFSKNSALFLDYYYSVIPLTFFLLFWLVFEVYAVQMMRLAVPKFIREVLLRLLLIAVYLVYAFRWVDLRTMIFLFIGVYGLCMFISFLYLRKIAYTGFYHDKSFLTPAIKSSFIKYTALYVIASFGSTLASRMDLFMVSSLDTGGLYAAGVFSIAFFIASVIEIPSRSILSISTPRMSEAMKDNNIVEANRLYKQVSLYQLMIGGILFLIIWFNIHNVFAILPNGENYKGGVYVVFFLGLSKLVDVTFNYSHPIVSCSKYYHWNLYYTGIVTAISIILNIWFISRWGITGAAVATLITMLCGYGFQQLLLLRYLKIHPFSPALFKLLVVFLGLIGVNPLLPCIANPWLDLLLRSLILLTIAFSGLYFLRLTPEVFDILGGKLRHKKTVD</sequence>
<evidence type="ECO:0000256" key="1">
    <source>
        <dbReference type="ARBA" id="ARBA00004651"/>
    </source>
</evidence>
<dbReference type="eggNOG" id="COG2244">
    <property type="taxonomic scope" value="Bacteria"/>
</dbReference>
<dbReference type="Proteomes" id="UP000030103">
    <property type="component" value="Unassembled WGS sequence"/>
</dbReference>
<organism evidence="7 8">
    <name type="scientific">Porphyromonas macacae</name>
    <dbReference type="NCBI Taxonomy" id="28115"/>
    <lineage>
        <taxon>Bacteria</taxon>
        <taxon>Pseudomonadati</taxon>
        <taxon>Bacteroidota</taxon>
        <taxon>Bacteroidia</taxon>
        <taxon>Bacteroidales</taxon>
        <taxon>Porphyromonadaceae</taxon>
        <taxon>Porphyromonas</taxon>
    </lineage>
</organism>
<feature type="transmembrane region" description="Helical" evidence="6">
    <location>
        <begin position="404"/>
        <end position="427"/>
    </location>
</feature>
<protein>
    <submittedName>
        <fullName evidence="7">Polysaccharide biosynthesis protein</fullName>
    </submittedName>
</protein>
<evidence type="ECO:0000256" key="6">
    <source>
        <dbReference type="SAM" id="Phobius"/>
    </source>
</evidence>
<proteinExistence type="predicted"/>
<dbReference type="InterPro" id="IPR050833">
    <property type="entry name" value="Poly_Biosynth_Transport"/>
</dbReference>
<keyword evidence="4 6" id="KW-1133">Transmembrane helix</keyword>
<dbReference type="PANTHER" id="PTHR30250:SF11">
    <property type="entry name" value="O-ANTIGEN TRANSPORTER-RELATED"/>
    <property type="match status" value="1"/>
</dbReference>
<feature type="transmembrane region" description="Helical" evidence="6">
    <location>
        <begin position="261"/>
        <end position="280"/>
    </location>
</feature>
<dbReference type="GO" id="GO:0005886">
    <property type="term" value="C:plasma membrane"/>
    <property type="evidence" value="ECO:0007669"/>
    <property type="project" value="UniProtKB-SubCell"/>
</dbReference>
<feature type="transmembrane region" description="Helical" evidence="6">
    <location>
        <begin position="12"/>
        <end position="36"/>
    </location>
</feature>
<dbReference type="PANTHER" id="PTHR30250">
    <property type="entry name" value="PST FAMILY PREDICTED COLANIC ACID TRANSPORTER"/>
    <property type="match status" value="1"/>
</dbReference>
<feature type="transmembrane region" description="Helical" evidence="6">
    <location>
        <begin position="188"/>
        <end position="207"/>
    </location>
</feature>
<feature type="transmembrane region" description="Helical" evidence="6">
    <location>
        <begin position="88"/>
        <end position="108"/>
    </location>
</feature>
<feature type="transmembrane region" description="Helical" evidence="6">
    <location>
        <begin position="48"/>
        <end position="68"/>
    </location>
</feature>
<feature type="transmembrane region" description="Helical" evidence="6">
    <location>
        <begin position="228"/>
        <end position="249"/>
    </location>
</feature>
<evidence type="ECO:0000256" key="4">
    <source>
        <dbReference type="ARBA" id="ARBA00022989"/>
    </source>
</evidence>
<evidence type="ECO:0000256" key="5">
    <source>
        <dbReference type="ARBA" id="ARBA00023136"/>
    </source>
</evidence>
<feature type="transmembrane region" description="Helical" evidence="6">
    <location>
        <begin position="314"/>
        <end position="335"/>
    </location>
</feature>
<feature type="transmembrane region" description="Helical" evidence="6">
    <location>
        <begin position="128"/>
        <end position="152"/>
    </location>
</feature>
<feature type="transmembrane region" description="Helical" evidence="6">
    <location>
        <begin position="164"/>
        <end position="182"/>
    </location>
</feature>
<gene>
    <name evidence="7" type="ORF">HQ47_00610</name>
</gene>
<keyword evidence="3 6" id="KW-0812">Transmembrane</keyword>
<dbReference type="OrthoDB" id="88014at2"/>
<dbReference type="STRING" id="28115.HQ47_00610"/>
<comment type="subcellular location">
    <subcellularLocation>
        <location evidence="1">Cell membrane</location>
        <topology evidence="1">Multi-pass membrane protein</topology>
    </subcellularLocation>
</comment>
<reference evidence="7 8" key="1">
    <citation type="submission" date="2014-09" db="EMBL/GenBank/DDBJ databases">
        <title>Draft Genome Sequence of Porphyromonas macacae COT-192_OH2859.</title>
        <authorList>
            <person name="Wallis C."/>
            <person name="Deusch O."/>
            <person name="O'Flynn C."/>
            <person name="Davis I."/>
            <person name="Horsfall A."/>
            <person name="Kirkwood N."/>
            <person name="Harris S."/>
            <person name="Eisen J.A."/>
            <person name="Coil D.A."/>
            <person name="Darling A.E."/>
            <person name="Jospin G."/>
            <person name="Alexiev A."/>
        </authorList>
    </citation>
    <scope>NUCLEOTIDE SEQUENCE [LARGE SCALE GENOMIC DNA]</scope>
    <source>
        <strain evidence="8">COT-192 OH2859</strain>
    </source>
</reference>
<keyword evidence="2" id="KW-1003">Cell membrane</keyword>
<evidence type="ECO:0000256" key="3">
    <source>
        <dbReference type="ARBA" id="ARBA00022692"/>
    </source>
</evidence>
<evidence type="ECO:0000313" key="8">
    <source>
        <dbReference type="Proteomes" id="UP000030103"/>
    </source>
</evidence>
<dbReference type="AlphaFoldDB" id="A0A0A2EFT2"/>
<feature type="transmembrane region" description="Helical" evidence="6">
    <location>
        <begin position="379"/>
        <end position="398"/>
    </location>
</feature>
<feature type="transmembrane region" description="Helical" evidence="6">
    <location>
        <begin position="466"/>
        <end position="484"/>
    </location>
</feature>
<accession>A0A0A2EFT2</accession>
<name>A0A0A2EFT2_9PORP</name>
<feature type="transmembrane region" description="Helical" evidence="6">
    <location>
        <begin position="439"/>
        <end position="460"/>
    </location>
</feature>
<evidence type="ECO:0000313" key="7">
    <source>
        <dbReference type="EMBL" id="KGN76325.1"/>
    </source>
</evidence>